<gene>
    <name evidence="1" type="ORF">GQ26_0151030</name>
</gene>
<dbReference type="HOGENOM" id="CLU_051522_0_0_1"/>
<dbReference type="EMBL" id="JPOX01000015">
    <property type="protein sequence ID" value="KFX47380.1"/>
    <property type="molecule type" value="Genomic_DNA"/>
</dbReference>
<reference evidence="1" key="1">
    <citation type="journal article" date="2014" name="PLoS Genet.">
        <title>Signature Gene Expression Reveals Novel Clues to the Molecular Mechanisms of Dimorphic Transition in Penicillium marneffei.</title>
        <authorList>
            <person name="Yang E."/>
            <person name="Wang G."/>
            <person name="Cai J."/>
            <person name="Woo P.C."/>
            <person name="Lau S.K."/>
            <person name="Yuen K.-Y."/>
            <person name="Chow W.-N."/>
            <person name="Lin X."/>
        </authorList>
    </citation>
    <scope>NUCLEOTIDE SEQUENCE [LARGE SCALE GENOMIC DNA]</scope>
    <source>
        <strain evidence="1">PM1</strain>
    </source>
</reference>
<name>A0A093V5E2_TALMA</name>
<comment type="caution">
    <text evidence="1">The sequence shown here is derived from an EMBL/GenBank/DDBJ whole genome shotgun (WGS) entry which is preliminary data.</text>
</comment>
<organism evidence="1">
    <name type="scientific">Talaromyces marneffei PM1</name>
    <dbReference type="NCBI Taxonomy" id="1077442"/>
    <lineage>
        <taxon>Eukaryota</taxon>
        <taxon>Fungi</taxon>
        <taxon>Dikarya</taxon>
        <taxon>Ascomycota</taxon>
        <taxon>Pezizomycotina</taxon>
        <taxon>Eurotiomycetes</taxon>
        <taxon>Eurotiomycetidae</taxon>
        <taxon>Eurotiales</taxon>
        <taxon>Trichocomaceae</taxon>
        <taxon>Talaromyces</taxon>
        <taxon>Talaromyces sect. Talaromyces</taxon>
    </lineage>
</organism>
<accession>A0A093V5E2</accession>
<proteinExistence type="predicted"/>
<sequence>MAQLSGSDVSKVESDILQTISLADTVVTLVREPSRSSWRGEALDDNGQSRIPVLRLLEFEEHLVFSDGKVDYPTKAVEETGQVKGLGEKFRLYWGASNNHQSPSPGLGPFPELPPAGVSCWSYFLYALGIHPGMQVASWRPSIDGYINTQNGGVEMEIDGSVLCHIINPYSTTPDPDPWACQEEEEMPNRREAKQVTFPFGELAWSTVEGKTHAHFKPGLEKELANAKVPFGDEVGSKFEPGTLIASYLTALNHGASDPNFQLASPTAPISERIDRFVKCFMALAKGGREPLIISRDWLEEAALIKRRVLAEGGSNRSFYDDIIDAIDAVDKSEMPRDTKGFIKHEIRLRFFFEKDSFHFYLDGGTETSGPVPFYWIERLSKEVLESYKSHPAGTWKRTLYESRHDVQSVLRVYHACT</sequence>
<protein>
    <submittedName>
        <fullName evidence="1">Uncharacterized protein</fullName>
    </submittedName>
</protein>
<evidence type="ECO:0000313" key="1">
    <source>
        <dbReference type="EMBL" id="KFX47380.1"/>
    </source>
</evidence>
<dbReference type="AlphaFoldDB" id="A0A093V5E2"/>